<dbReference type="Pfam" id="PF07651">
    <property type="entry name" value="ANTH"/>
    <property type="match status" value="1"/>
</dbReference>
<gene>
    <name evidence="10" type="ORF">LIER_43079</name>
</gene>
<feature type="domain" description="ENTH" evidence="9">
    <location>
        <begin position="26"/>
        <end position="164"/>
    </location>
</feature>
<dbReference type="SUPFAM" id="SSF48464">
    <property type="entry name" value="ENTH/VHS domain"/>
    <property type="match status" value="1"/>
</dbReference>
<dbReference type="GO" id="GO:0048268">
    <property type="term" value="P:clathrin coat assembly"/>
    <property type="evidence" value="ECO:0007669"/>
    <property type="project" value="InterPro"/>
</dbReference>
<dbReference type="GO" id="GO:0005905">
    <property type="term" value="C:clathrin-coated pit"/>
    <property type="evidence" value="ECO:0007669"/>
    <property type="project" value="UniProtKB-SubCell"/>
</dbReference>
<evidence type="ECO:0000256" key="6">
    <source>
        <dbReference type="ARBA" id="ARBA00023136"/>
    </source>
</evidence>
<evidence type="ECO:0000313" key="10">
    <source>
        <dbReference type="EMBL" id="GAA0149883.1"/>
    </source>
</evidence>
<dbReference type="AlphaFoldDB" id="A0AAV3PI79"/>
<dbReference type="InterPro" id="IPR048050">
    <property type="entry name" value="ANTH_N_plant"/>
</dbReference>
<dbReference type="CDD" id="cd16987">
    <property type="entry name" value="ANTH_N_AP180_plant"/>
    <property type="match status" value="1"/>
</dbReference>
<organism evidence="10 11">
    <name type="scientific">Lithospermum erythrorhizon</name>
    <name type="common">Purple gromwell</name>
    <name type="synonym">Lithospermum officinale var. erythrorhizon</name>
    <dbReference type="NCBI Taxonomy" id="34254"/>
    <lineage>
        <taxon>Eukaryota</taxon>
        <taxon>Viridiplantae</taxon>
        <taxon>Streptophyta</taxon>
        <taxon>Embryophyta</taxon>
        <taxon>Tracheophyta</taxon>
        <taxon>Spermatophyta</taxon>
        <taxon>Magnoliopsida</taxon>
        <taxon>eudicotyledons</taxon>
        <taxon>Gunneridae</taxon>
        <taxon>Pentapetalae</taxon>
        <taxon>asterids</taxon>
        <taxon>lamiids</taxon>
        <taxon>Boraginales</taxon>
        <taxon>Boraginaceae</taxon>
        <taxon>Boraginoideae</taxon>
        <taxon>Lithospermeae</taxon>
        <taxon>Lithospermum</taxon>
    </lineage>
</organism>
<dbReference type="SMART" id="SM00273">
    <property type="entry name" value="ENTH"/>
    <property type="match status" value="1"/>
</dbReference>
<accession>A0AAV3PI79</accession>
<dbReference type="Proteomes" id="UP001454036">
    <property type="component" value="Unassembled WGS sequence"/>
</dbReference>
<keyword evidence="6" id="KW-0472">Membrane</keyword>
<dbReference type="GO" id="GO:0072583">
    <property type="term" value="P:clathrin-dependent endocytosis"/>
    <property type="evidence" value="ECO:0007669"/>
    <property type="project" value="InterPro"/>
</dbReference>
<dbReference type="InterPro" id="IPR045192">
    <property type="entry name" value="AP180-like"/>
</dbReference>
<evidence type="ECO:0000259" key="9">
    <source>
        <dbReference type="PROSITE" id="PS50942"/>
    </source>
</evidence>
<comment type="subcellular location">
    <subcellularLocation>
        <location evidence="1">Cytoplasmic vesicle</location>
        <location evidence="1">Clathrin-coated vesicle</location>
    </subcellularLocation>
    <subcellularLocation>
        <location evidence="2">Golgi apparatus</location>
    </subcellularLocation>
    <subcellularLocation>
        <location evidence="3">Membrane</location>
        <location evidence="3">Clathrin-coated pit</location>
    </subcellularLocation>
</comment>
<dbReference type="GO" id="GO:0005546">
    <property type="term" value="F:phosphatidylinositol-4,5-bisphosphate binding"/>
    <property type="evidence" value="ECO:0007669"/>
    <property type="project" value="TreeGrafter"/>
</dbReference>
<dbReference type="GO" id="GO:0005545">
    <property type="term" value="F:1-phosphatidylinositol binding"/>
    <property type="evidence" value="ECO:0007669"/>
    <property type="project" value="TreeGrafter"/>
</dbReference>
<keyword evidence="7" id="KW-0168">Coated pit</keyword>
<evidence type="ECO:0000256" key="8">
    <source>
        <dbReference type="ARBA" id="ARBA00023329"/>
    </source>
</evidence>
<protein>
    <submittedName>
        <fullName evidence="10">Vesicle coat protein</fullName>
    </submittedName>
</protein>
<dbReference type="GO" id="GO:0005794">
    <property type="term" value="C:Golgi apparatus"/>
    <property type="evidence" value="ECO:0007669"/>
    <property type="project" value="UniProtKB-SubCell"/>
</dbReference>
<dbReference type="InterPro" id="IPR011417">
    <property type="entry name" value="ANTH_dom"/>
</dbReference>
<evidence type="ECO:0000256" key="3">
    <source>
        <dbReference type="ARBA" id="ARBA00004600"/>
    </source>
</evidence>
<dbReference type="InterPro" id="IPR013809">
    <property type="entry name" value="ENTH"/>
</dbReference>
<keyword evidence="4" id="KW-0254">Endocytosis</keyword>
<dbReference type="EMBL" id="BAABME010032549">
    <property type="protein sequence ID" value="GAA0149883.1"/>
    <property type="molecule type" value="Genomic_DNA"/>
</dbReference>
<dbReference type="GO" id="GO:0000149">
    <property type="term" value="F:SNARE binding"/>
    <property type="evidence" value="ECO:0007669"/>
    <property type="project" value="TreeGrafter"/>
</dbReference>
<dbReference type="PANTHER" id="PTHR22951">
    <property type="entry name" value="CLATHRIN ASSEMBLY PROTEIN"/>
    <property type="match status" value="1"/>
</dbReference>
<evidence type="ECO:0000256" key="2">
    <source>
        <dbReference type="ARBA" id="ARBA00004555"/>
    </source>
</evidence>
<dbReference type="PROSITE" id="PS50942">
    <property type="entry name" value="ENTH"/>
    <property type="match status" value="1"/>
</dbReference>
<dbReference type="GO" id="GO:0006900">
    <property type="term" value="P:vesicle budding from membrane"/>
    <property type="evidence" value="ECO:0007669"/>
    <property type="project" value="TreeGrafter"/>
</dbReference>
<dbReference type="PANTHER" id="PTHR22951:SF76">
    <property type="entry name" value="OS09G0468150 PROTEIN"/>
    <property type="match status" value="1"/>
</dbReference>
<proteinExistence type="predicted"/>
<dbReference type="InterPro" id="IPR008942">
    <property type="entry name" value="ENTH_VHS"/>
</dbReference>
<keyword evidence="10" id="KW-0167">Capsid protein</keyword>
<sequence length="354" mass="39901">MGRTLKLRDLIGVIKDKASISKATLLSKPNTLPLHLALLRITTHSISSPLDDHNISNLLTLGNASRATASSVIAALMDRLHRTTDSSVALKCLIIIHHIVKRGPFILQDQLSIFPTTGGYNYLKLSSFKDTATSATWALSAWVRFHARYLETVLSCSRNLGYFVCSSSCNMERDKLEEKISSFLNVFLVQELDSLVGLVEELCKLPYDFIIEGNKLMYEIMVLLNNDYLSIINEVVVRLAELKTRLSLLSFGESVELMCGFKRLEDCKEKLFDLFSVRKPSIEMLWSLIDELKDEIGELKVYDEDGGRLGLLTLGGKEKASESARFGGRVDRRFDSVQFSSARFDMNEHYLMII</sequence>
<keyword evidence="5" id="KW-0333">Golgi apparatus</keyword>
<reference evidence="10 11" key="1">
    <citation type="submission" date="2024-01" db="EMBL/GenBank/DDBJ databases">
        <title>The complete chloroplast genome sequence of Lithospermum erythrorhizon: insights into the phylogenetic relationship among Boraginaceae species and the maternal lineages of purple gromwells.</title>
        <authorList>
            <person name="Okada T."/>
            <person name="Watanabe K."/>
        </authorList>
    </citation>
    <scope>NUCLEOTIDE SEQUENCE [LARGE SCALE GENOMIC DNA]</scope>
</reference>
<evidence type="ECO:0000256" key="1">
    <source>
        <dbReference type="ARBA" id="ARBA00004132"/>
    </source>
</evidence>
<keyword evidence="10" id="KW-0946">Virion</keyword>
<evidence type="ECO:0000256" key="5">
    <source>
        <dbReference type="ARBA" id="ARBA00023034"/>
    </source>
</evidence>
<comment type="caution">
    <text evidence="10">The sequence shown here is derived from an EMBL/GenBank/DDBJ whole genome shotgun (WGS) entry which is preliminary data.</text>
</comment>
<keyword evidence="11" id="KW-1185">Reference proteome</keyword>
<dbReference type="GO" id="GO:0030136">
    <property type="term" value="C:clathrin-coated vesicle"/>
    <property type="evidence" value="ECO:0007669"/>
    <property type="project" value="UniProtKB-SubCell"/>
</dbReference>
<evidence type="ECO:0000256" key="7">
    <source>
        <dbReference type="ARBA" id="ARBA00023176"/>
    </source>
</evidence>
<name>A0AAV3PI79_LITER</name>
<keyword evidence="8" id="KW-0968">Cytoplasmic vesicle</keyword>
<dbReference type="FunFam" id="1.25.40.90:FF:000035">
    <property type="entry name" value="Putative clathrin assembly protein At4g40080"/>
    <property type="match status" value="1"/>
</dbReference>
<evidence type="ECO:0000256" key="4">
    <source>
        <dbReference type="ARBA" id="ARBA00022583"/>
    </source>
</evidence>
<dbReference type="Gene3D" id="1.25.40.90">
    <property type="match status" value="1"/>
</dbReference>
<dbReference type="GO" id="GO:0032050">
    <property type="term" value="F:clathrin heavy chain binding"/>
    <property type="evidence" value="ECO:0007669"/>
    <property type="project" value="TreeGrafter"/>
</dbReference>
<evidence type="ECO:0000313" key="11">
    <source>
        <dbReference type="Proteomes" id="UP001454036"/>
    </source>
</evidence>